<dbReference type="OMA" id="ENTPRID"/>
<dbReference type="AlphaFoldDB" id="E2BNW3"/>
<keyword evidence="3" id="KW-1185">Reference proteome</keyword>
<evidence type="ECO:0000256" key="1">
    <source>
        <dbReference type="SAM" id="MobiDB-lite"/>
    </source>
</evidence>
<protein>
    <submittedName>
        <fullName evidence="2">Uncharacterized protein</fullName>
    </submittedName>
</protein>
<organism evidence="3">
    <name type="scientific">Harpegnathos saltator</name>
    <name type="common">Jerdon's jumping ant</name>
    <dbReference type="NCBI Taxonomy" id="610380"/>
    <lineage>
        <taxon>Eukaryota</taxon>
        <taxon>Metazoa</taxon>
        <taxon>Ecdysozoa</taxon>
        <taxon>Arthropoda</taxon>
        <taxon>Hexapoda</taxon>
        <taxon>Insecta</taxon>
        <taxon>Pterygota</taxon>
        <taxon>Neoptera</taxon>
        <taxon>Endopterygota</taxon>
        <taxon>Hymenoptera</taxon>
        <taxon>Apocrita</taxon>
        <taxon>Aculeata</taxon>
        <taxon>Formicoidea</taxon>
        <taxon>Formicidae</taxon>
        <taxon>Ponerinae</taxon>
        <taxon>Ponerini</taxon>
        <taxon>Harpegnathos</taxon>
    </lineage>
</organism>
<dbReference type="EMBL" id="GL449511">
    <property type="protein sequence ID" value="EFN82555.1"/>
    <property type="molecule type" value="Genomic_DNA"/>
</dbReference>
<reference evidence="2 3" key="1">
    <citation type="journal article" date="2010" name="Science">
        <title>Genomic comparison of the ants Camponotus floridanus and Harpegnathos saltator.</title>
        <authorList>
            <person name="Bonasio R."/>
            <person name="Zhang G."/>
            <person name="Ye C."/>
            <person name="Mutti N.S."/>
            <person name="Fang X."/>
            <person name="Qin N."/>
            <person name="Donahue G."/>
            <person name="Yang P."/>
            <person name="Li Q."/>
            <person name="Li C."/>
            <person name="Zhang P."/>
            <person name="Huang Z."/>
            <person name="Berger S.L."/>
            <person name="Reinberg D."/>
            <person name="Wang J."/>
            <person name="Liebig J."/>
        </authorList>
    </citation>
    <scope>NUCLEOTIDE SEQUENCE [LARGE SCALE GENOMIC DNA]</scope>
    <source>
        <strain evidence="2 3">R22 G/1</strain>
    </source>
</reference>
<sequence length="247" mass="27727">MRNCLHHNRERPSEIELRIVSTDISSTGENRTRVILSTCECPISRDSKTIVSADIPRRKCSRQPLAAASRSPCIPSRKRVSFSDVVVEATSAAVVDRRTIMQHDPSRSHCDNDERETFYDIWQADDSVTGRSDDGYENTPRINNYSENRVSGCNFNKGRDLPENIDETVVSSDERARDVQSGDGESEVRPEDHIAENAARKIEYEHGTVSHEDVSNSISYKDVTSVDREECRMRGGCGGCCGTLREK</sequence>
<dbReference type="OrthoDB" id="1679758at2759"/>
<accession>E2BNW3</accession>
<dbReference type="InParanoid" id="E2BNW3"/>
<dbReference type="Proteomes" id="UP000008237">
    <property type="component" value="Unassembled WGS sequence"/>
</dbReference>
<gene>
    <name evidence="2" type="ORF">EAI_00842</name>
</gene>
<evidence type="ECO:0000313" key="3">
    <source>
        <dbReference type="Proteomes" id="UP000008237"/>
    </source>
</evidence>
<feature type="region of interest" description="Disordered" evidence="1">
    <location>
        <begin position="173"/>
        <end position="192"/>
    </location>
</feature>
<evidence type="ECO:0000313" key="2">
    <source>
        <dbReference type="EMBL" id="EFN82555.1"/>
    </source>
</evidence>
<proteinExistence type="predicted"/>
<name>E2BNW3_HARSA</name>